<name>A0A5B7J5P6_PORTR</name>
<evidence type="ECO:0000313" key="3">
    <source>
        <dbReference type="Proteomes" id="UP000324222"/>
    </source>
</evidence>
<protein>
    <submittedName>
        <fullName evidence="2">Uncharacterized protein</fullName>
    </submittedName>
</protein>
<dbReference type="AlphaFoldDB" id="A0A5B7J5P6"/>
<gene>
    <name evidence="2" type="ORF">E2C01_088273</name>
</gene>
<evidence type="ECO:0000313" key="2">
    <source>
        <dbReference type="EMBL" id="MPC93151.1"/>
    </source>
</evidence>
<keyword evidence="3" id="KW-1185">Reference proteome</keyword>
<comment type="caution">
    <text evidence="2">The sequence shown here is derived from an EMBL/GenBank/DDBJ whole genome shotgun (WGS) entry which is preliminary data.</text>
</comment>
<feature type="region of interest" description="Disordered" evidence="1">
    <location>
        <begin position="1"/>
        <end position="29"/>
    </location>
</feature>
<accession>A0A5B7J5P6</accession>
<sequence length="105" mass="11853">MWALRAERATTSRGSCLSRRGTKKGRDRKGWLEALRVERQPSRPDRALLSLEKDWAWREADRSSGGATGLGIEEEQPEMMKRTLSQNLHSLVELPGKPLQPEGTV</sequence>
<dbReference type="EMBL" id="VSRR010093786">
    <property type="protein sequence ID" value="MPC93151.1"/>
    <property type="molecule type" value="Genomic_DNA"/>
</dbReference>
<proteinExistence type="predicted"/>
<feature type="compositionally biased region" description="Basic and acidic residues" evidence="1">
    <location>
        <begin position="1"/>
        <end position="10"/>
    </location>
</feature>
<evidence type="ECO:0000256" key="1">
    <source>
        <dbReference type="SAM" id="MobiDB-lite"/>
    </source>
</evidence>
<organism evidence="2 3">
    <name type="scientific">Portunus trituberculatus</name>
    <name type="common">Swimming crab</name>
    <name type="synonym">Neptunus trituberculatus</name>
    <dbReference type="NCBI Taxonomy" id="210409"/>
    <lineage>
        <taxon>Eukaryota</taxon>
        <taxon>Metazoa</taxon>
        <taxon>Ecdysozoa</taxon>
        <taxon>Arthropoda</taxon>
        <taxon>Crustacea</taxon>
        <taxon>Multicrustacea</taxon>
        <taxon>Malacostraca</taxon>
        <taxon>Eumalacostraca</taxon>
        <taxon>Eucarida</taxon>
        <taxon>Decapoda</taxon>
        <taxon>Pleocyemata</taxon>
        <taxon>Brachyura</taxon>
        <taxon>Eubrachyura</taxon>
        <taxon>Portunoidea</taxon>
        <taxon>Portunidae</taxon>
        <taxon>Portuninae</taxon>
        <taxon>Portunus</taxon>
    </lineage>
</organism>
<dbReference type="Proteomes" id="UP000324222">
    <property type="component" value="Unassembled WGS sequence"/>
</dbReference>
<reference evidence="2 3" key="1">
    <citation type="submission" date="2019-05" db="EMBL/GenBank/DDBJ databases">
        <title>Another draft genome of Portunus trituberculatus and its Hox gene families provides insights of decapod evolution.</title>
        <authorList>
            <person name="Jeong J.-H."/>
            <person name="Song I."/>
            <person name="Kim S."/>
            <person name="Choi T."/>
            <person name="Kim D."/>
            <person name="Ryu S."/>
            <person name="Kim W."/>
        </authorList>
    </citation>
    <scope>NUCLEOTIDE SEQUENCE [LARGE SCALE GENOMIC DNA]</scope>
    <source>
        <tissue evidence="2">Muscle</tissue>
    </source>
</reference>